<evidence type="ECO:0000256" key="6">
    <source>
        <dbReference type="ARBA" id="ARBA00023056"/>
    </source>
</evidence>
<keyword evidence="5 7" id="KW-0808">Transferase</keyword>
<dbReference type="SUPFAM" id="SSF53756">
    <property type="entry name" value="UDP-Glycosyltransferase/glycogen phosphorylase"/>
    <property type="match status" value="1"/>
</dbReference>
<accession>A0A2M8LBP7</accession>
<dbReference type="Gene3D" id="3.40.50.2000">
    <property type="entry name" value="Glycogen Phosphorylase B"/>
    <property type="match status" value="2"/>
</dbReference>
<dbReference type="AlphaFoldDB" id="A0A2M8LBP7"/>
<feature type="domain" description="Glycosyl transferase family 1" evidence="8">
    <location>
        <begin position="303"/>
        <end position="467"/>
    </location>
</feature>
<dbReference type="GO" id="GO:0004373">
    <property type="term" value="F:alpha-1,4-glucan glucosyltransferase (UDP-glucose donor) activity"/>
    <property type="evidence" value="ECO:0007669"/>
    <property type="project" value="InterPro"/>
</dbReference>
<evidence type="ECO:0000259" key="9">
    <source>
        <dbReference type="Pfam" id="PF08323"/>
    </source>
</evidence>
<dbReference type="Pfam" id="PF08323">
    <property type="entry name" value="Glyco_transf_5"/>
    <property type="match status" value="1"/>
</dbReference>
<dbReference type="NCBIfam" id="TIGR02095">
    <property type="entry name" value="glgA"/>
    <property type="match status" value="1"/>
</dbReference>
<dbReference type="GO" id="GO:0005978">
    <property type="term" value="P:glycogen biosynthetic process"/>
    <property type="evidence" value="ECO:0007669"/>
    <property type="project" value="UniProtKB-UniRule"/>
</dbReference>
<comment type="similarity">
    <text evidence="3 7">Belongs to the glycosyltransferase 1 family. Bacterial/plant glycogen synthase subfamily.</text>
</comment>
<dbReference type="GO" id="GO:0009011">
    <property type="term" value="F:alpha-1,4-glucan glucosyltransferase (ADP-glucose donor) activity"/>
    <property type="evidence" value="ECO:0007669"/>
    <property type="project" value="UniProtKB-UniRule"/>
</dbReference>
<keyword evidence="6 7" id="KW-0320">Glycogen biosynthesis</keyword>
<evidence type="ECO:0000256" key="4">
    <source>
        <dbReference type="ARBA" id="ARBA00022676"/>
    </source>
</evidence>
<dbReference type="EMBL" id="PFEQ01000013">
    <property type="protein sequence ID" value="PJE74046.1"/>
    <property type="molecule type" value="Genomic_DNA"/>
</dbReference>
<dbReference type="EC" id="2.4.1.21" evidence="7"/>
<dbReference type="UniPathway" id="UPA00164"/>
<evidence type="ECO:0000256" key="7">
    <source>
        <dbReference type="HAMAP-Rule" id="MF_00484"/>
    </source>
</evidence>
<dbReference type="InterPro" id="IPR011835">
    <property type="entry name" value="GS/SS"/>
</dbReference>
<dbReference type="Proteomes" id="UP000228700">
    <property type="component" value="Unassembled WGS sequence"/>
</dbReference>
<evidence type="ECO:0000256" key="2">
    <source>
        <dbReference type="ARBA" id="ARBA00002764"/>
    </source>
</evidence>
<sequence length="502" mass="57160">MTMAFFNRKKPLKILFVATESAPFAKVGGLASVMHSLPNALVRLGHDARVMIPRYLSIDDKPFHLQMDFKGLSVPTGDEEGQKHLVCNVKRYDPIGGGAVTYFLENQEYYEQRANVYGYADDPVRWSLLCRGALEYVRMKGDWTPDVIVCSDWQTALIPNLLKTVYAKDPVLSKIASVLSIHNLYFQAMFDHRFVSEMDFDDGHSPVPGLSDPRISKVNWMRRGIMFADVINTVSPTYAREIMTKENGELLDELLRERKSVVSGILNGIDYSIWNPEEDSFIAVKYSQSKIEDRIKNKAVLQERFGLPVREDAFLVVAVGRLAKQKGFDLLAPVLPHLLDELPMQLIVVGEGDSEIMSFFHDLETKYPIQVATHLRHDSVLPHIVFAGADVIIVPSRFEPCGLTPMEAMRMGTIPIVRKTGGLADQVEDYHPSDHTGTGFLFEKFDSTSFMISFIRAFENFRDKEKWRSLQRRAMGKDFSWERSAKKYVDLFIRAIRSKDVF</sequence>
<dbReference type="HAMAP" id="MF_00484">
    <property type="entry name" value="Glycogen_synth"/>
    <property type="match status" value="1"/>
</dbReference>
<evidence type="ECO:0000313" key="11">
    <source>
        <dbReference type="Proteomes" id="UP000228700"/>
    </source>
</evidence>
<keyword evidence="4 7" id="KW-0328">Glycosyltransferase</keyword>
<dbReference type="InterPro" id="IPR001296">
    <property type="entry name" value="Glyco_trans_1"/>
</dbReference>
<evidence type="ECO:0000313" key="10">
    <source>
        <dbReference type="EMBL" id="PJE74046.1"/>
    </source>
</evidence>
<feature type="binding site" evidence="7">
    <location>
        <position position="26"/>
    </location>
    <ligand>
        <name>ADP-alpha-D-glucose</name>
        <dbReference type="ChEBI" id="CHEBI:57498"/>
    </ligand>
</feature>
<evidence type="ECO:0000256" key="1">
    <source>
        <dbReference type="ARBA" id="ARBA00001478"/>
    </source>
</evidence>
<evidence type="ECO:0000256" key="3">
    <source>
        <dbReference type="ARBA" id="ARBA00010281"/>
    </source>
</evidence>
<name>A0A2M8LBP7_9BACT</name>
<dbReference type="CDD" id="cd03791">
    <property type="entry name" value="GT5_Glycogen_synthase_DULL1-like"/>
    <property type="match status" value="1"/>
</dbReference>
<reference evidence="11" key="1">
    <citation type="submission" date="2017-09" db="EMBL/GenBank/DDBJ databases">
        <title>Depth-based differentiation of microbial function through sediment-hosted aquifers and enrichment of novel symbionts in the deep terrestrial subsurface.</title>
        <authorList>
            <person name="Probst A.J."/>
            <person name="Ladd B."/>
            <person name="Jarett J.K."/>
            <person name="Geller-Mcgrath D.E."/>
            <person name="Sieber C.M.K."/>
            <person name="Emerson J.B."/>
            <person name="Anantharaman K."/>
            <person name="Thomas B.C."/>
            <person name="Malmstrom R."/>
            <person name="Stieglmeier M."/>
            <person name="Klingl A."/>
            <person name="Woyke T."/>
            <person name="Ryan C.M."/>
            <person name="Banfield J.F."/>
        </authorList>
    </citation>
    <scope>NUCLEOTIDE SEQUENCE [LARGE SCALE GENOMIC DNA]</scope>
</reference>
<organism evidence="10 11">
    <name type="scientific">Candidatus Taylorbacteria bacterium CG10_big_fil_rev_8_21_14_0_10_41_48</name>
    <dbReference type="NCBI Taxonomy" id="1975024"/>
    <lineage>
        <taxon>Bacteria</taxon>
        <taxon>Candidatus Tayloriibacteriota</taxon>
    </lineage>
</organism>
<evidence type="ECO:0000259" key="8">
    <source>
        <dbReference type="Pfam" id="PF00534"/>
    </source>
</evidence>
<dbReference type="PANTHER" id="PTHR45825">
    <property type="entry name" value="GRANULE-BOUND STARCH SYNTHASE 1, CHLOROPLASTIC/AMYLOPLASTIC"/>
    <property type="match status" value="1"/>
</dbReference>
<comment type="function">
    <text evidence="2 7">Synthesizes alpha-1,4-glucan chains using ADP-glucose.</text>
</comment>
<comment type="caution">
    <text evidence="10">The sequence shown here is derived from an EMBL/GenBank/DDBJ whole genome shotgun (WGS) entry which is preliminary data.</text>
</comment>
<comment type="catalytic activity">
    <reaction evidence="1 7">
        <text>[(1-&gt;4)-alpha-D-glucosyl](n) + ADP-alpha-D-glucose = [(1-&gt;4)-alpha-D-glucosyl](n+1) + ADP + H(+)</text>
        <dbReference type="Rhea" id="RHEA:18189"/>
        <dbReference type="Rhea" id="RHEA-COMP:9584"/>
        <dbReference type="Rhea" id="RHEA-COMP:9587"/>
        <dbReference type="ChEBI" id="CHEBI:15378"/>
        <dbReference type="ChEBI" id="CHEBI:15444"/>
        <dbReference type="ChEBI" id="CHEBI:57498"/>
        <dbReference type="ChEBI" id="CHEBI:456216"/>
        <dbReference type="EC" id="2.4.1.21"/>
    </reaction>
</comment>
<proteinExistence type="inferred from homology"/>
<dbReference type="PANTHER" id="PTHR45825:SF11">
    <property type="entry name" value="ALPHA AMYLASE DOMAIN-CONTAINING PROTEIN"/>
    <property type="match status" value="1"/>
</dbReference>
<evidence type="ECO:0000256" key="5">
    <source>
        <dbReference type="ARBA" id="ARBA00022679"/>
    </source>
</evidence>
<feature type="domain" description="Starch synthase catalytic" evidence="9">
    <location>
        <begin position="13"/>
        <end position="257"/>
    </location>
</feature>
<protein>
    <recommendedName>
        <fullName evidence="7">Glycogen synthase</fullName>
        <ecNumber evidence="7">2.4.1.21</ecNumber>
    </recommendedName>
    <alternativeName>
        <fullName evidence="7">Starch [bacterial glycogen] synthase</fullName>
    </alternativeName>
</protein>
<gene>
    <name evidence="7" type="primary">glgA</name>
    <name evidence="10" type="ORF">COV01_03020</name>
</gene>
<dbReference type="InterPro" id="IPR013534">
    <property type="entry name" value="Starch_synth_cat_dom"/>
</dbReference>
<dbReference type="Pfam" id="PF00534">
    <property type="entry name" value="Glycos_transf_1"/>
    <property type="match status" value="1"/>
</dbReference>
<comment type="pathway">
    <text evidence="7">Glycan biosynthesis; glycogen biosynthesis.</text>
</comment>